<comment type="similarity">
    <text evidence="2">Belongs to the SNF2/RAD54 helicase family.</text>
</comment>
<feature type="domain" description="Helicase ATP-binding" evidence="12">
    <location>
        <begin position="401"/>
        <end position="595"/>
    </location>
</feature>
<feature type="region of interest" description="Disordered" evidence="11">
    <location>
        <begin position="1"/>
        <end position="52"/>
    </location>
</feature>
<comment type="caution">
    <text evidence="14">The sequence shown here is derived from an EMBL/GenBank/DDBJ whole genome shotgun (WGS) entry which is preliminary data.</text>
</comment>
<dbReference type="GO" id="GO:0008094">
    <property type="term" value="F:ATP-dependent activity, acting on DNA"/>
    <property type="evidence" value="ECO:0007669"/>
    <property type="project" value="TreeGrafter"/>
</dbReference>
<dbReference type="PANTHER" id="PTHR45629:SF7">
    <property type="entry name" value="DNA EXCISION REPAIR PROTEIN ERCC-6-RELATED"/>
    <property type="match status" value="1"/>
</dbReference>
<evidence type="ECO:0000256" key="11">
    <source>
        <dbReference type="SAM" id="MobiDB-lite"/>
    </source>
</evidence>
<feature type="region of interest" description="Disordered" evidence="11">
    <location>
        <begin position="1059"/>
        <end position="1134"/>
    </location>
</feature>
<keyword evidence="5" id="KW-0378">Hydrolase</keyword>
<name>A0A9P4M929_9PEZI</name>
<keyword evidence="6" id="KW-0347">Helicase</keyword>
<dbReference type="CDD" id="cd18000">
    <property type="entry name" value="DEXHc_ERCC6"/>
    <property type="match status" value="1"/>
</dbReference>
<dbReference type="GO" id="GO:0005524">
    <property type="term" value="F:ATP binding"/>
    <property type="evidence" value="ECO:0007669"/>
    <property type="project" value="InterPro"/>
</dbReference>
<keyword evidence="3" id="KW-0547">Nucleotide-binding</keyword>
<dbReference type="PROSITE" id="PS51192">
    <property type="entry name" value="HELICASE_ATP_BIND_1"/>
    <property type="match status" value="1"/>
</dbReference>
<dbReference type="PROSITE" id="PS51194">
    <property type="entry name" value="HELICASE_CTER"/>
    <property type="match status" value="1"/>
</dbReference>
<dbReference type="Gene3D" id="3.40.50.10810">
    <property type="entry name" value="Tandem AAA-ATPase domain"/>
    <property type="match status" value="1"/>
</dbReference>
<evidence type="ECO:0000256" key="6">
    <source>
        <dbReference type="ARBA" id="ARBA00022806"/>
    </source>
</evidence>
<evidence type="ECO:0000256" key="4">
    <source>
        <dbReference type="ARBA" id="ARBA00022763"/>
    </source>
</evidence>
<dbReference type="FunFam" id="3.40.50.10810:FF:000039">
    <property type="entry name" value="DNA repair protein Rhp26/Rad26"/>
    <property type="match status" value="1"/>
</dbReference>
<dbReference type="Pfam" id="PF00176">
    <property type="entry name" value="SNF2-rel_dom"/>
    <property type="match status" value="1"/>
</dbReference>
<gene>
    <name evidence="14" type="ORF">NA57DRAFT_28614</name>
</gene>
<evidence type="ECO:0000256" key="8">
    <source>
        <dbReference type="ARBA" id="ARBA00023125"/>
    </source>
</evidence>
<dbReference type="InterPro" id="IPR058951">
    <property type="entry name" value="WHD_Rad26_CSB-like"/>
</dbReference>
<dbReference type="AlphaFoldDB" id="A0A9P4M929"/>
<keyword evidence="10" id="KW-0539">Nucleus</keyword>
<evidence type="ECO:0000259" key="12">
    <source>
        <dbReference type="PROSITE" id="PS51192"/>
    </source>
</evidence>
<dbReference type="CDD" id="cd22254">
    <property type="entry name" value="CSB_WHD"/>
    <property type="match status" value="1"/>
</dbReference>
<feature type="region of interest" description="Disordered" evidence="11">
    <location>
        <begin position="948"/>
        <end position="991"/>
    </location>
</feature>
<dbReference type="Gene3D" id="3.40.50.300">
    <property type="entry name" value="P-loop containing nucleotide triphosphate hydrolases"/>
    <property type="match status" value="1"/>
</dbReference>
<evidence type="ECO:0000256" key="3">
    <source>
        <dbReference type="ARBA" id="ARBA00022741"/>
    </source>
</evidence>
<dbReference type="InterPro" id="IPR014001">
    <property type="entry name" value="Helicase_ATP-bd"/>
</dbReference>
<evidence type="ECO:0000256" key="5">
    <source>
        <dbReference type="ARBA" id="ARBA00022801"/>
    </source>
</evidence>
<dbReference type="GO" id="GO:0006283">
    <property type="term" value="P:transcription-coupled nucleotide-excision repair"/>
    <property type="evidence" value="ECO:0007669"/>
    <property type="project" value="TreeGrafter"/>
</dbReference>
<feature type="compositionally biased region" description="Acidic residues" evidence="11">
    <location>
        <begin position="269"/>
        <end position="285"/>
    </location>
</feature>
<dbReference type="GO" id="GO:0016787">
    <property type="term" value="F:hydrolase activity"/>
    <property type="evidence" value="ECO:0007669"/>
    <property type="project" value="UniProtKB-KW"/>
</dbReference>
<dbReference type="OrthoDB" id="413460at2759"/>
<dbReference type="InterPro" id="IPR000330">
    <property type="entry name" value="SNF2_N"/>
</dbReference>
<proteinExistence type="inferred from homology"/>
<sequence>SDEGEQLDFLATARDQDDLERDIGRQADQILTEQADERDKKRREKTEASKAKLTTQIETLKKRLAQPGSSTVKNPIREDIANFEATVRELDIELEQIQKRIDDRHKGVEAGAAGGEAAAEEDANGNKRLPTESRRDFLIRTGKITPFSKMPGMLKTSSDLADVMLDAEVEDVDEEDEEEEEQTVAAGGPKSHRNLLLPGGFDDETSETSSATAVTPHRATKRRRVETSGKAREPSKIMDKSTSEESAVGESDAYEPGMDDKQLAALGETESEEMAADDDDDDYQMDTEPHKRKRAGKKTKQKQKAQVEEAHEDLAGVDDGNETLYQARLQNWVRRRSEARRKSNARKAIDETEDDLPAYEEEWNLPHPTRPDTVLDGGLHIPGDIYPSLFDYQKTGVQWLWELYMQQVGGIIGDEMGLGKTIQVISFLAGLHHSKKITKPIIVVTPATVMKQWVNEFHRWWPPLRVSILHSSGSGMMNVRREAEIEDDLELQSWDDQRTLPRSHKSAKKIVDRVVRSGHVLVTTYTGLQTYAKLLIPQEWEYAVLDEGHMIRNPNTAITIYCKELKTPNRIILSGTPMQNNLTELWSLFDFVFPMRLGTLVNFRQQFEFPIKQGGYANASNLQVETAMKCAETLKDTISAYLLQRFKVDVAADLPKKTERVLFCRLTKLQRDSYTAFLDSDEMKSIEAGKRQALYGVDILRKISNHPDLVQHRVLSKKASYNYGDPKKSGKMQVVRGLLEMWKKNGHKTLLFAQHRIMLDILEKFVSSLDGFNYRRMDGNTSIKDRQSMVDEFNKDQDLHVFLLTTKVGGLGVNLTGADRVIIYDPDWNPSTDVQARERAWRLGQKREVEIYRLMTAGTIEEKIYHRQIFKQFLTNKILRDPKQRQTFQLRDLHDLFTLGEVEGNQTETGNLFKGTEVKFKEEKRAALEKGLPTPPTDSEDVNAIAGISKQEDYNPEDATTESTARPGGASASASSKSGGTADGDGNQQNQPDRILSALFSRAGVQSALEHDAIIGSNSGKTKVRADPEIIAREARRVAAEAARELQRAGEIAKTIPAGVPTWTGQFGEAGRPPSPPARRMGMGRGRGSGFAGAGGPSSSSVLSNLARRQGTALPTVRPSPSSSGTSTPQTQPKGKEFLVLIRDFLRTHGGKAYTQMLIDHFNRFCGTPQRTADFKEMLKKIAVLEQGRSGGRGRWVLKEEFR</sequence>
<feature type="compositionally biased region" description="Low complexity" evidence="11">
    <location>
        <begin position="963"/>
        <end position="986"/>
    </location>
</feature>
<evidence type="ECO:0008006" key="16">
    <source>
        <dbReference type="Google" id="ProtNLM"/>
    </source>
</evidence>
<dbReference type="PANTHER" id="PTHR45629">
    <property type="entry name" value="SNF2/RAD54 FAMILY MEMBER"/>
    <property type="match status" value="1"/>
</dbReference>
<dbReference type="SMART" id="SM00490">
    <property type="entry name" value="HELICc"/>
    <property type="match status" value="1"/>
</dbReference>
<dbReference type="InterPro" id="IPR050496">
    <property type="entry name" value="SNF2_RAD54_helicase_repair"/>
</dbReference>
<dbReference type="Pfam" id="PF00271">
    <property type="entry name" value="Helicase_C"/>
    <property type="match status" value="1"/>
</dbReference>
<organism evidence="14 15">
    <name type="scientific">Rhizodiscina lignyota</name>
    <dbReference type="NCBI Taxonomy" id="1504668"/>
    <lineage>
        <taxon>Eukaryota</taxon>
        <taxon>Fungi</taxon>
        <taxon>Dikarya</taxon>
        <taxon>Ascomycota</taxon>
        <taxon>Pezizomycotina</taxon>
        <taxon>Dothideomycetes</taxon>
        <taxon>Pleosporomycetidae</taxon>
        <taxon>Aulographales</taxon>
        <taxon>Rhizodiscinaceae</taxon>
        <taxon>Rhizodiscina</taxon>
    </lineage>
</organism>
<feature type="non-terminal residue" evidence="14">
    <location>
        <position position="1203"/>
    </location>
</feature>
<evidence type="ECO:0000313" key="15">
    <source>
        <dbReference type="Proteomes" id="UP000799772"/>
    </source>
</evidence>
<feature type="compositionally biased region" description="Gly residues" evidence="11">
    <location>
        <begin position="1083"/>
        <end position="1096"/>
    </location>
</feature>
<comment type="subcellular location">
    <subcellularLocation>
        <location evidence="1">Nucleus</location>
    </subcellularLocation>
</comment>
<feature type="compositionally biased region" description="Basic and acidic residues" evidence="11">
    <location>
        <begin position="35"/>
        <end position="50"/>
    </location>
</feature>
<dbReference type="InterPro" id="IPR049730">
    <property type="entry name" value="SNF2/RAD54-like_C"/>
</dbReference>
<dbReference type="CDD" id="cd18793">
    <property type="entry name" value="SF2_C_SNF"/>
    <property type="match status" value="1"/>
</dbReference>
<dbReference type="GO" id="GO:0005634">
    <property type="term" value="C:nucleus"/>
    <property type="evidence" value="ECO:0007669"/>
    <property type="project" value="TreeGrafter"/>
</dbReference>
<dbReference type="InterPro" id="IPR001650">
    <property type="entry name" value="Helicase_C-like"/>
</dbReference>
<feature type="compositionally biased region" description="Low complexity" evidence="11">
    <location>
        <begin position="1115"/>
        <end position="1133"/>
    </location>
</feature>
<dbReference type="InterPro" id="IPR038718">
    <property type="entry name" value="SNF2-like_sf"/>
</dbReference>
<dbReference type="EMBL" id="ML978128">
    <property type="protein sequence ID" value="KAF2097389.1"/>
    <property type="molecule type" value="Genomic_DNA"/>
</dbReference>
<evidence type="ECO:0000256" key="10">
    <source>
        <dbReference type="ARBA" id="ARBA00023242"/>
    </source>
</evidence>
<evidence type="ECO:0000256" key="7">
    <source>
        <dbReference type="ARBA" id="ARBA00022840"/>
    </source>
</evidence>
<dbReference type="Proteomes" id="UP000799772">
    <property type="component" value="Unassembled WGS sequence"/>
</dbReference>
<feature type="compositionally biased region" description="Acidic residues" evidence="11">
    <location>
        <begin position="165"/>
        <end position="182"/>
    </location>
</feature>
<keyword evidence="15" id="KW-1185">Reference proteome</keyword>
<dbReference type="SUPFAM" id="SSF52540">
    <property type="entry name" value="P-loop containing nucleoside triphosphate hydrolases"/>
    <property type="match status" value="2"/>
</dbReference>
<feature type="compositionally biased region" description="Basic residues" evidence="11">
    <location>
        <begin position="290"/>
        <end position="303"/>
    </location>
</feature>
<evidence type="ECO:0000256" key="1">
    <source>
        <dbReference type="ARBA" id="ARBA00004123"/>
    </source>
</evidence>
<dbReference type="SMART" id="SM00487">
    <property type="entry name" value="DEXDc"/>
    <property type="match status" value="1"/>
</dbReference>
<dbReference type="InterPro" id="IPR027417">
    <property type="entry name" value="P-loop_NTPase"/>
</dbReference>
<keyword evidence="7" id="KW-0067">ATP-binding</keyword>
<feature type="compositionally biased region" description="Basic and acidic residues" evidence="11">
    <location>
        <begin position="225"/>
        <end position="243"/>
    </location>
</feature>
<feature type="region of interest" description="Disordered" evidence="11">
    <location>
        <begin position="159"/>
        <end position="310"/>
    </location>
</feature>
<accession>A0A9P4M929</accession>
<evidence type="ECO:0000313" key="14">
    <source>
        <dbReference type="EMBL" id="KAF2097389.1"/>
    </source>
</evidence>
<feature type="domain" description="Helicase C-terminal" evidence="13">
    <location>
        <begin position="733"/>
        <end position="894"/>
    </location>
</feature>
<feature type="region of interest" description="Disordered" evidence="11">
    <location>
        <begin position="106"/>
        <end position="137"/>
    </location>
</feature>
<feature type="non-terminal residue" evidence="14">
    <location>
        <position position="1"/>
    </location>
</feature>
<keyword evidence="4" id="KW-0227">DNA damage</keyword>
<evidence type="ECO:0000259" key="13">
    <source>
        <dbReference type="PROSITE" id="PS51194"/>
    </source>
</evidence>
<protein>
    <recommendedName>
        <fullName evidence="16">DNA repair protein Rhp26/Rad26</fullName>
    </recommendedName>
</protein>
<evidence type="ECO:0000256" key="9">
    <source>
        <dbReference type="ARBA" id="ARBA00023204"/>
    </source>
</evidence>
<keyword evidence="8" id="KW-0238">DNA-binding</keyword>
<evidence type="ECO:0000256" key="2">
    <source>
        <dbReference type="ARBA" id="ARBA00007025"/>
    </source>
</evidence>
<keyword evidence="9" id="KW-0234">DNA repair</keyword>
<dbReference type="Pfam" id="PF25875">
    <property type="entry name" value="WHD_Rad26_CSB"/>
    <property type="match status" value="1"/>
</dbReference>
<reference evidence="14" key="1">
    <citation type="journal article" date="2020" name="Stud. Mycol.">
        <title>101 Dothideomycetes genomes: a test case for predicting lifestyles and emergence of pathogens.</title>
        <authorList>
            <person name="Haridas S."/>
            <person name="Albert R."/>
            <person name="Binder M."/>
            <person name="Bloem J."/>
            <person name="Labutti K."/>
            <person name="Salamov A."/>
            <person name="Andreopoulos B."/>
            <person name="Baker S."/>
            <person name="Barry K."/>
            <person name="Bills G."/>
            <person name="Bluhm B."/>
            <person name="Cannon C."/>
            <person name="Castanera R."/>
            <person name="Culley D."/>
            <person name="Daum C."/>
            <person name="Ezra D."/>
            <person name="Gonzalez J."/>
            <person name="Henrissat B."/>
            <person name="Kuo A."/>
            <person name="Liang C."/>
            <person name="Lipzen A."/>
            <person name="Lutzoni F."/>
            <person name="Magnuson J."/>
            <person name="Mondo S."/>
            <person name="Nolan M."/>
            <person name="Ohm R."/>
            <person name="Pangilinan J."/>
            <person name="Park H.-J."/>
            <person name="Ramirez L."/>
            <person name="Alfaro M."/>
            <person name="Sun H."/>
            <person name="Tritt A."/>
            <person name="Yoshinaga Y."/>
            <person name="Zwiers L.-H."/>
            <person name="Turgeon B."/>
            <person name="Goodwin S."/>
            <person name="Spatafora J."/>
            <person name="Crous P."/>
            <person name="Grigoriev I."/>
        </authorList>
    </citation>
    <scope>NUCLEOTIDE SEQUENCE</scope>
    <source>
        <strain evidence="14">CBS 133067</strain>
    </source>
</reference>